<dbReference type="RefSeq" id="WP_073155863.1">
    <property type="nucleotide sequence ID" value="NZ_FQVL01000010.1"/>
</dbReference>
<dbReference type="InterPro" id="IPR020835">
    <property type="entry name" value="Catalase_sf"/>
</dbReference>
<keyword evidence="6 13" id="KW-0349">Heme</keyword>
<evidence type="ECO:0000256" key="11">
    <source>
        <dbReference type="ARBA" id="ARBA00049254"/>
    </source>
</evidence>
<dbReference type="PRINTS" id="PR00067">
    <property type="entry name" value="CATALASE"/>
</dbReference>
<comment type="function">
    <text evidence="2">Decomposes hydrogen peroxide into water and oxygen; serves to protect cells from the toxic effects of hydrogen peroxide.</text>
</comment>
<keyword evidence="8 14" id="KW-0560">Oxidoreductase</keyword>
<feature type="active site" evidence="12">
    <location>
        <position position="159"/>
    </location>
</feature>
<dbReference type="InterPro" id="IPR010582">
    <property type="entry name" value="Catalase_immune_responsive"/>
</dbReference>
<comment type="cofactor">
    <cofactor evidence="1 13">
        <name>heme</name>
        <dbReference type="ChEBI" id="CHEBI:30413"/>
    </cofactor>
</comment>
<dbReference type="Pfam" id="PF00199">
    <property type="entry name" value="Catalase"/>
    <property type="match status" value="1"/>
</dbReference>
<dbReference type="InterPro" id="IPR024708">
    <property type="entry name" value="Catalase_AS"/>
</dbReference>
<organism evidence="17 18">
    <name type="scientific">Seinonella peptonophila</name>
    <dbReference type="NCBI Taxonomy" id="112248"/>
    <lineage>
        <taxon>Bacteria</taxon>
        <taxon>Bacillati</taxon>
        <taxon>Bacillota</taxon>
        <taxon>Bacilli</taxon>
        <taxon>Bacillales</taxon>
        <taxon>Thermoactinomycetaceae</taxon>
        <taxon>Seinonella</taxon>
    </lineage>
</organism>
<keyword evidence="5 14" id="KW-0575">Peroxidase</keyword>
<keyword evidence="18" id="KW-1185">Reference proteome</keyword>
<evidence type="ECO:0000256" key="13">
    <source>
        <dbReference type="PIRSR" id="PIRSR038928-2"/>
    </source>
</evidence>
<dbReference type="GO" id="GO:0042744">
    <property type="term" value="P:hydrogen peroxide catabolic process"/>
    <property type="evidence" value="ECO:0007669"/>
    <property type="project" value="UniProtKB-KW"/>
</dbReference>
<feature type="region of interest" description="Disordered" evidence="15">
    <location>
        <begin position="521"/>
        <end position="540"/>
    </location>
</feature>
<evidence type="ECO:0000256" key="10">
    <source>
        <dbReference type="ARBA" id="ARBA00023324"/>
    </source>
</evidence>
<dbReference type="STRING" id="112248.SAMN05444392_11013"/>
<dbReference type="FunFam" id="2.40.180.10:FF:000002">
    <property type="entry name" value="Catalase"/>
    <property type="match status" value="1"/>
</dbReference>
<dbReference type="InterPro" id="IPR018028">
    <property type="entry name" value="Catalase"/>
</dbReference>
<dbReference type="InterPro" id="IPR011614">
    <property type="entry name" value="Catalase_core"/>
</dbReference>
<sequence>MDNDKALENGNASTGAGDALDHRLAEGEDQQTLTTRQGHPVTYNQNLRTVGNRGPATLENYHFIEKISHFDRERIPERVVHARGAGAHGYFEAYGKAGNEPIDKYTRAKLFQEAGKQTPVFVRFSSVIHGGHSPETLRDPRGFAVKFYTEDGNWDLVGNNLKIFFIRDAIKFPDMIHAFKPDPVTNIQHPERFFDFCSNSPETIHMVTFVYSPWGIPANYRQMQGSGVNTYKWLNKEGKAVLVKYHWEPKQGIKNLTSQEAAAIQTKNFNHATQDLYEAIKKGEYPEWELLVQIMSDDEHPELDFDPLDDTKIWPKDQFPWLPIGRMVLNKNPENYFAEVEQAAFGTGVLVDGLDFSDDKMLQGRTFSYSDTQRYRVGANYLQLPINAPKKHVSTNQRDGQMAFYVDQAPGQNPHVNYEPSSMNGLKEAPKQYPDYTPHIAGKLVRESIERTNDFEQAGDTYRSFDDVERTDLIHNLVTDLAVCRPQIQERMIELFTKCDPDYGRQVAEGLKSYRYQHKLDKKEQAVQEAEQKGHSTDSY</sequence>
<dbReference type="Proteomes" id="UP000184476">
    <property type="component" value="Unassembled WGS sequence"/>
</dbReference>
<evidence type="ECO:0000256" key="7">
    <source>
        <dbReference type="ARBA" id="ARBA00022723"/>
    </source>
</evidence>
<reference evidence="17 18" key="1">
    <citation type="submission" date="2016-11" db="EMBL/GenBank/DDBJ databases">
        <authorList>
            <person name="Jaros S."/>
            <person name="Januszkiewicz K."/>
            <person name="Wedrychowicz H."/>
        </authorList>
    </citation>
    <scope>NUCLEOTIDE SEQUENCE [LARGE SCALE GENOMIC DNA]</scope>
    <source>
        <strain evidence="17 18">DSM 44666</strain>
    </source>
</reference>
<evidence type="ECO:0000256" key="6">
    <source>
        <dbReference type="ARBA" id="ARBA00022617"/>
    </source>
</evidence>
<keyword evidence="7 13" id="KW-0479">Metal-binding</keyword>
<dbReference type="GO" id="GO:0046872">
    <property type="term" value="F:metal ion binding"/>
    <property type="evidence" value="ECO:0007669"/>
    <property type="project" value="UniProtKB-KW"/>
</dbReference>
<dbReference type="GO" id="GO:0020037">
    <property type="term" value="F:heme binding"/>
    <property type="evidence" value="ECO:0007669"/>
    <property type="project" value="InterPro"/>
</dbReference>
<evidence type="ECO:0000256" key="12">
    <source>
        <dbReference type="PIRSR" id="PIRSR038928-1"/>
    </source>
</evidence>
<evidence type="ECO:0000313" key="17">
    <source>
        <dbReference type="EMBL" id="SHF19395.1"/>
    </source>
</evidence>
<comment type="similarity">
    <text evidence="3 14">Belongs to the catalase family.</text>
</comment>
<feature type="compositionally biased region" description="Polar residues" evidence="15">
    <location>
        <begin position="30"/>
        <end position="49"/>
    </location>
</feature>
<comment type="catalytic activity">
    <reaction evidence="11 14">
        <text>2 H2O2 = O2 + 2 H2O</text>
        <dbReference type="Rhea" id="RHEA:20309"/>
        <dbReference type="ChEBI" id="CHEBI:15377"/>
        <dbReference type="ChEBI" id="CHEBI:15379"/>
        <dbReference type="ChEBI" id="CHEBI:16240"/>
        <dbReference type="EC" id="1.11.1.6"/>
    </reaction>
</comment>
<dbReference type="PROSITE" id="PS00438">
    <property type="entry name" value="CATALASE_2"/>
    <property type="match status" value="1"/>
</dbReference>
<protein>
    <recommendedName>
        <fullName evidence="4 14">Catalase</fullName>
        <ecNumber evidence="4 14">1.11.1.6</ecNumber>
    </recommendedName>
</protein>
<evidence type="ECO:0000256" key="5">
    <source>
        <dbReference type="ARBA" id="ARBA00022559"/>
    </source>
</evidence>
<dbReference type="AlphaFoldDB" id="A0A1M4ZN93"/>
<dbReference type="GO" id="GO:0004096">
    <property type="term" value="F:catalase activity"/>
    <property type="evidence" value="ECO:0007669"/>
    <property type="project" value="UniProtKB-EC"/>
</dbReference>
<evidence type="ECO:0000256" key="1">
    <source>
        <dbReference type="ARBA" id="ARBA00001971"/>
    </source>
</evidence>
<dbReference type="PANTHER" id="PTHR11465:SF23">
    <property type="entry name" value="CATALASE-2"/>
    <property type="match status" value="1"/>
</dbReference>
<feature type="active site" evidence="12">
    <location>
        <position position="81"/>
    </location>
</feature>
<feature type="region of interest" description="Disordered" evidence="15">
    <location>
        <begin position="29"/>
        <end position="49"/>
    </location>
</feature>
<evidence type="ECO:0000256" key="3">
    <source>
        <dbReference type="ARBA" id="ARBA00005329"/>
    </source>
</evidence>
<gene>
    <name evidence="17" type="ORF">SAMN05444392_11013</name>
</gene>
<keyword evidence="10 14" id="KW-0376">Hydrogen peroxide</keyword>
<dbReference type="PIRSF" id="PIRSF038928">
    <property type="entry name" value="Catalase_clade1-3"/>
    <property type="match status" value="1"/>
</dbReference>
<dbReference type="Gene3D" id="2.40.180.10">
    <property type="entry name" value="Catalase core domain"/>
    <property type="match status" value="1"/>
</dbReference>
<dbReference type="EC" id="1.11.1.6" evidence="4 14"/>
<accession>A0A1M4ZN93</accession>
<evidence type="ECO:0000259" key="16">
    <source>
        <dbReference type="SMART" id="SM01060"/>
    </source>
</evidence>
<dbReference type="PROSITE" id="PS00437">
    <property type="entry name" value="CATALASE_1"/>
    <property type="match status" value="1"/>
</dbReference>
<dbReference type="InterPro" id="IPR002226">
    <property type="entry name" value="Catalase_haem_BS"/>
</dbReference>
<proteinExistence type="inferred from homology"/>
<evidence type="ECO:0000256" key="14">
    <source>
        <dbReference type="RuleBase" id="RU000498"/>
    </source>
</evidence>
<evidence type="ECO:0000256" key="2">
    <source>
        <dbReference type="ARBA" id="ARBA00002974"/>
    </source>
</evidence>
<evidence type="ECO:0000256" key="15">
    <source>
        <dbReference type="SAM" id="MobiDB-lite"/>
    </source>
</evidence>
<keyword evidence="9 13" id="KW-0408">Iron</keyword>
<dbReference type="SUPFAM" id="SSF56634">
    <property type="entry name" value="Heme-dependent catalase-like"/>
    <property type="match status" value="1"/>
</dbReference>
<dbReference type="OrthoDB" id="9760293at2"/>
<dbReference type="SMART" id="SM01060">
    <property type="entry name" value="Catalase"/>
    <property type="match status" value="1"/>
</dbReference>
<evidence type="ECO:0000256" key="9">
    <source>
        <dbReference type="ARBA" id="ARBA00023004"/>
    </source>
</evidence>
<dbReference type="InterPro" id="IPR024711">
    <property type="entry name" value="Catalase_clade1/3"/>
</dbReference>
<evidence type="ECO:0000313" key="18">
    <source>
        <dbReference type="Proteomes" id="UP000184476"/>
    </source>
</evidence>
<evidence type="ECO:0000256" key="8">
    <source>
        <dbReference type="ARBA" id="ARBA00023002"/>
    </source>
</evidence>
<dbReference type="EMBL" id="FQVL01000010">
    <property type="protein sequence ID" value="SHF19395.1"/>
    <property type="molecule type" value="Genomic_DNA"/>
</dbReference>
<dbReference type="GO" id="GO:0042542">
    <property type="term" value="P:response to hydrogen peroxide"/>
    <property type="evidence" value="ECO:0007669"/>
    <property type="project" value="TreeGrafter"/>
</dbReference>
<evidence type="ECO:0000256" key="4">
    <source>
        <dbReference type="ARBA" id="ARBA00012314"/>
    </source>
</evidence>
<feature type="binding site" description="axial binding residue" evidence="13">
    <location>
        <position position="369"/>
    </location>
    <ligand>
        <name>heme</name>
        <dbReference type="ChEBI" id="CHEBI:30413"/>
    </ligand>
    <ligandPart>
        <name>Fe</name>
        <dbReference type="ChEBI" id="CHEBI:18248"/>
    </ligandPart>
</feature>
<name>A0A1M4ZN93_9BACL</name>
<feature type="domain" description="Catalase core" evidence="16">
    <location>
        <begin position="34"/>
        <end position="427"/>
    </location>
</feature>
<dbReference type="Pfam" id="PF06628">
    <property type="entry name" value="Catalase-rel"/>
    <property type="match status" value="1"/>
</dbReference>
<dbReference type="PROSITE" id="PS51402">
    <property type="entry name" value="CATALASE_3"/>
    <property type="match status" value="1"/>
</dbReference>
<dbReference type="PANTHER" id="PTHR11465">
    <property type="entry name" value="CATALASE"/>
    <property type="match status" value="1"/>
</dbReference>
<dbReference type="CDD" id="cd08154">
    <property type="entry name" value="catalase_clade_1"/>
    <property type="match status" value="1"/>
</dbReference>
<dbReference type="GO" id="GO:0005737">
    <property type="term" value="C:cytoplasm"/>
    <property type="evidence" value="ECO:0007669"/>
    <property type="project" value="TreeGrafter"/>
</dbReference>